<dbReference type="InterPro" id="IPR010982">
    <property type="entry name" value="Lambda_DNA-bd_dom_sf"/>
</dbReference>
<accession>A0A240EID6</accession>
<organism evidence="7 8">
    <name type="scientific">Vibrio thalassae</name>
    <dbReference type="NCBI Taxonomy" id="1243014"/>
    <lineage>
        <taxon>Bacteria</taxon>
        <taxon>Pseudomonadati</taxon>
        <taxon>Pseudomonadota</taxon>
        <taxon>Gammaproteobacteria</taxon>
        <taxon>Vibrionales</taxon>
        <taxon>Vibrionaceae</taxon>
        <taxon>Vibrio</taxon>
    </lineage>
</organism>
<dbReference type="SMART" id="SM00354">
    <property type="entry name" value="HTH_LACI"/>
    <property type="match status" value="1"/>
</dbReference>
<evidence type="ECO:0000256" key="1">
    <source>
        <dbReference type="ARBA" id="ARBA00023015"/>
    </source>
</evidence>
<dbReference type="Gene3D" id="3.40.50.2300">
    <property type="match status" value="2"/>
</dbReference>
<dbReference type="CDD" id="cd01392">
    <property type="entry name" value="HTH_LacI"/>
    <property type="match status" value="1"/>
</dbReference>
<dbReference type="InterPro" id="IPR028082">
    <property type="entry name" value="Peripla_BP_I"/>
</dbReference>
<evidence type="ECO:0000313" key="8">
    <source>
        <dbReference type="Proteomes" id="UP000219336"/>
    </source>
</evidence>
<dbReference type="PANTHER" id="PTHR30146:SF109">
    <property type="entry name" value="HTH-TYPE TRANSCRIPTIONAL REGULATOR GALS"/>
    <property type="match status" value="1"/>
</dbReference>
<evidence type="ECO:0000256" key="4">
    <source>
        <dbReference type="SAM" id="MobiDB-lite"/>
    </source>
</evidence>
<reference evidence="8" key="1">
    <citation type="submission" date="2016-06" db="EMBL/GenBank/DDBJ databases">
        <authorList>
            <person name="Rodrigo-Torres L."/>
            <person name="Arahal R.D."/>
            <person name="Lucena T."/>
        </authorList>
    </citation>
    <scope>NUCLEOTIDE SEQUENCE [LARGE SCALE GENOMIC DNA]</scope>
    <source>
        <strain evidence="8">CECT8203</strain>
    </source>
</reference>
<dbReference type="SUPFAM" id="SSF47413">
    <property type="entry name" value="lambda repressor-like DNA-binding domains"/>
    <property type="match status" value="1"/>
</dbReference>
<evidence type="ECO:0000313" key="7">
    <source>
        <dbReference type="EMBL" id="SNX48457.1"/>
    </source>
</evidence>
<dbReference type="GO" id="GO:0003700">
    <property type="term" value="F:DNA-binding transcription factor activity"/>
    <property type="evidence" value="ECO:0007669"/>
    <property type="project" value="TreeGrafter"/>
</dbReference>
<dbReference type="InterPro" id="IPR001387">
    <property type="entry name" value="Cro/C1-type_HTH"/>
</dbReference>
<dbReference type="GO" id="GO:0000976">
    <property type="term" value="F:transcription cis-regulatory region binding"/>
    <property type="evidence" value="ECO:0007669"/>
    <property type="project" value="TreeGrafter"/>
</dbReference>
<evidence type="ECO:0000259" key="6">
    <source>
        <dbReference type="PROSITE" id="PS50943"/>
    </source>
</evidence>
<feature type="domain" description="HTH cro/C1-type" evidence="6">
    <location>
        <begin position="13"/>
        <end position="54"/>
    </location>
</feature>
<keyword evidence="3" id="KW-0804">Transcription</keyword>
<protein>
    <submittedName>
        <fullName evidence="7">HTH-type transcriptional regulator DegA</fullName>
    </submittedName>
</protein>
<gene>
    <name evidence="7" type="primary">degA</name>
    <name evidence="7" type="ORF">VTH8203_02075</name>
</gene>
<dbReference type="PANTHER" id="PTHR30146">
    <property type="entry name" value="LACI-RELATED TRANSCRIPTIONAL REPRESSOR"/>
    <property type="match status" value="1"/>
</dbReference>
<evidence type="ECO:0000259" key="5">
    <source>
        <dbReference type="PROSITE" id="PS50932"/>
    </source>
</evidence>
<dbReference type="PROSITE" id="PS50943">
    <property type="entry name" value="HTH_CROC1"/>
    <property type="match status" value="1"/>
</dbReference>
<feature type="domain" description="HTH lacI-type" evidence="5">
    <location>
        <begin position="17"/>
        <end position="55"/>
    </location>
</feature>
<dbReference type="Gene3D" id="1.10.260.40">
    <property type="entry name" value="lambda repressor-like DNA-binding domains"/>
    <property type="match status" value="1"/>
</dbReference>
<evidence type="ECO:0000256" key="3">
    <source>
        <dbReference type="ARBA" id="ARBA00023163"/>
    </source>
</evidence>
<dbReference type="Pfam" id="PF00356">
    <property type="entry name" value="LacI"/>
    <property type="match status" value="1"/>
</dbReference>
<dbReference type="EMBL" id="OANU01000027">
    <property type="protein sequence ID" value="SNX48457.1"/>
    <property type="molecule type" value="Genomic_DNA"/>
</dbReference>
<evidence type="ECO:0000256" key="2">
    <source>
        <dbReference type="ARBA" id="ARBA00023125"/>
    </source>
</evidence>
<keyword evidence="2" id="KW-0238">DNA-binding</keyword>
<dbReference type="Pfam" id="PF13377">
    <property type="entry name" value="Peripla_BP_3"/>
    <property type="match status" value="1"/>
</dbReference>
<proteinExistence type="predicted"/>
<dbReference type="Proteomes" id="UP000219336">
    <property type="component" value="Unassembled WGS sequence"/>
</dbReference>
<keyword evidence="8" id="KW-1185">Reference proteome</keyword>
<dbReference type="OrthoDB" id="5681588at2"/>
<feature type="region of interest" description="Disordered" evidence="4">
    <location>
        <begin position="1"/>
        <end position="24"/>
    </location>
</feature>
<dbReference type="InterPro" id="IPR046335">
    <property type="entry name" value="LacI/GalR-like_sensor"/>
</dbReference>
<name>A0A240EID6_9VIBR</name>
<dbReference type="PROSITE" id="PS50932">
    <property type="entry name" value="HTH_LACI_2"/>
    <property type="match status" value="1"/>
</dbReference>
<feature type="compositionally biased region" description="Basic and acidic residues" evidence="4">
    <location>
        <begin position="7"/>
        <end position="16"/>
    </location>
</feature>
<dbReference type="InterPro" id="IPR000843">
    <property type="entry name" value="HTH_LacI"/>
</dbReference>
<sequence>MGADVGRTMKKEKESKVTSTEVAKRAGVSPSTVSRYLNRTSFIAKDKVLAIEEAMFASGFKSKPRKSQPVTKRSMSIGVVAASFDSPHIARILKGMDSTVLNHSYQIIVETSHWNKARETEILKQFKHRNADAIVLIGSYLNDAEVKAILGKTPVLLLGSPVYLAPTDTITGIPQVLVDNELGGYLATNHLIQLGHTRILHLRGAIGNNDADERVVGYRRSLEKAGIEVLDELIIEGGFKSEQSLEAVKATIDQGIEFSAIFASNDESAYGAIQALDQRGYKVPNDMSLIGFDDLPFSSYLIPQLTTVKQPLEIMGSIAIRYALDLISGVKPNYQVPPVEVIVRNSTQRNAVKSAI</sequence>
<keyword evidence="1" id="KW-0805">Transcription regulation</keyword>
<dbReference type="SUPFAM" id="SSF53822">
    <property type="entry name" value="Periplasmic binding protein-like I"/>
    <property type="match status" value="1"/>
</dbReference>
<dbReference type="AlphaFoldDB" id="A0A240EID6"/>